<feature type="transmembrane region" description="Helical" evidence="1">
    <location>
        <begin position="306"/>
        <end position="323"/>
    </location>
</feature>
<feature type="transmembrane region" description="Helical" evidence="1">
    <location>
        <begin position="153"/>
        <end position="175"/>
    </location>
</feature>
<feature type="transmembrane region" description="Helical" evidence="1">
    <location>
        <begin position="330"/>
        <end position="352"/>
    </location>
</feature>
<feature type="transmembrane region" description="Helical" evidence="1">
    <location>
        <begin position="81"/>
        <end position="104"/>
    </location>
</feature>
<keyword evidence="3" id="KW-1185">Reference proteome</keyword>
<keyword evidence="1" id="KW-0472">Membrane</keyword>
<reference evidence="2 3" key="2">
    <citation type="journal article" date="2010" name="Stand. Genomic Sci.">
        <title>Complete genome sequence of Desulfohalobium retbaense type strain (HR(100)).</title>
        <authorList>
            <person name="Spring S."/>
            <person name="Nolan M."/>
            <person name="Lapidus A."/>
            <person name="Glavina Del Rio T."/>
            <person name="Copeland A."/>
            <person name="Tice H."/>
            <person name="Cheng J.F."/>
            <person name="Lucas S."/>
            <person name="Land M."/>
            <person name="Chen F."/>
            <person name="Bruce D."/>
            <person name="Goodwin L."/>
            <person name="Pitluck S."/>
            <person name="Ivanova N."/>
            <person name="Mavromatis K."/>
            <person name="Mikhailova N."/>
            <person name="Pati A."/>
            <person name="Chen A."/>
            <person name="Palaniappan K."/>
            <person name="Hauser L."/>
            <person name="Chang Y.J."/>
            <person name="Jeffries C.D."/>
            <person name="Munk C."/>
            <person name="Kiss H."/>
            <person name="Chain P."/>
            <person name="Han C."/>
            <person name="Brettin T."/>
            <person name="Detter J.C."/>
            <person name="Schuler E."/>
            <person name="Goker M."/>
            <person name="Rohde M."/>
            <person name="Bristow J."/>
            <person name="Eisen J.A."/>
            <person name="Markowitz V."/>
            <person name="Hugenholtz P."/>
            <person name="Kyrpides N.C."/>
            <person name="Klenk H.P."/>
        </authorList>
    </citation>
    <scope>NUCLEOTIDE SEQUENCE [LARGE SCALE GENOMIC DNA]</scope>
    <source>
        <strain evidence="2 3">DSM 5692</strain>
    </source>
</reference>
<feature type="transmembrane region" description="Helical" evidence="1">
    <location>
        <begin position="364"/>
        <end position="392"/>
    </location>
</feature>
<proteinExistence type="predicted"/>
<dbReference type="HOGENOM" id="CLU_032158_1_0_7"/>
<feature type="transmembrane region" description="Helical" evidence="1">
    <location>
        <begin position="12"/>
        <end position="32"/>
    </location>
</feature>
<protein>
    <submittedName>
        <fullName evidence="2">Sulphate transporter</fullName>
    </submittedName>
</protein>
<feature type="transmembrane region" description="Helical" evidence="1">
    <location>
        <begin position="269"/>
        <end position="286"/>
    </location>
</feature>
<name>C8WZ82_DESRD</name>
<dbReference type="AlphaFoldDB" id="C8WZ82"/>
<sequence length="399" mass="41599">MSLPLRFNRMEVAGSLGDLGTLLPIAMAMILINGLPALGVFFCIGLFYILAGLFYGVTVPVQPMKVIGAYAIATALTPEQIAASALLLGIILLLVGWTGIIDLIRRITPKSVIRGIQLSTGTLLLSSGIRFMLGTTQFQNVQQAAEPALALQHFGPLPIGVVFGVLGGLVTLFLINNRRWPGGLAVLVLGTGCGLLFGAGSGLGDVDPGLYLPSLLPFGLPGGADLSFALLALVLPQLPMTLGNACLAYTDLAEHYFEKQAQRVTNKNACFSMGLANLTAFILGGMPMCHGAGGLAAHYRFGARTAGSNLIIGTLFLGLALVFGPHSVALLQLLPLAILGVLLVFAGAQLALTILDLETRKELFVAVLIMGITLAANLAVGFVVGVGVAWVLKSERFGI</sequence>
<dbReference type="STRING" id="485915.Dret_0055"/>
<dbReference type="EMBL" id="CP001734">
    <property type="protein sequence ID" value="ACV67357.1"/>
    <property type="molecule type" value="Genomic_DNA"/>
</dbReference>
<reference evidence="3" key="1">
    <citation type="submission" date="2009-09" db="EMBL/GenBank/DDBJ databases">
        <title>The complete chromosome of Desulfohalobium retbaense DSM 5692.</title>
        <authorList>
            <consortium name="US DOE Joint Genome Institute (JGI-PGF)"/>
            <person name="Lucas S."/>
            <person name="Copeland A."/>
            <person name="Lapidus A."/>
            <person name="Glavina del Rio T."/>
            <person name="Dalin E."/>
            <person name="Tice H."/>
            <person name="Bruce D."/>
            <person name="Goodwin L."/>
            <person name="Pitluck S."/>
            <person name="Kyrpides N."/>
            <person name="Mavromatis K."/>
            <person name="Ivanova N."/>
            <person name="Mikhailova N."/>
            <person name="Munk A.C."/>
            <person name="Brettin T."/>
            <person name="Detter J.C."/>
            <person name="Han C."/>
            <person name="Tapia R."/>
            <person name="Larimer F."/>
            <person name="Land M."/>
            <person name="Hauser L."/>
            <person name="Markowitz V."/>
            <person name="Cheng J.-F."/>
            <person name="Hugenholtz P."/>
            <person name="Woyke T."/>
            <person name="Wu D."/>
            <person name="Spring S."/>
            <person name="Klenk H.-P."/>
            <person name="Eisen J.A."/>
        </authorList>
    </citation>
    <scope>NUCLEOTIDE SEQUENCE [LARGE SCALE GENOMIC DNA]</scope>
    <source>
        <strain evidence="3">DSM 5692</strain>
    </source>
</reference>
<dbReference type="InterPro" id="IPR031563">
    <property type="entry name" value="MOT1/MOT2"/>
</dbReference>
<organism evidence="2 3">
    <name type="scientific">Desulfohalobium retbaense (strain ATCC 49708 / DSM 5692 / JCM 16813 / HR100)</name>
    <dbReference type="NCBI Taxonomy" id="485915"/>
    <lineage>
        <taxon>Bacteria</taxon>
        <taxon>Pseudomonadati</taxon>
        <taxon>Thermodesulfobacteriota</taxon>
        <taxon>Desulfovibrionia</taxon>
        <taxon>Desulfovibrionales</taxon>
        <taxon>Desulfohalobiaceae</taxon>
        <taxon>Desulfohalobium</taxon>
    </lineage>
</organism>
<gene>
    <name evidence="2" type="ordered locus">Dret_0055</name>
</gene>
<feature type="transmembrane region" description="Helical" evidence="1">
    <location>
        <begin position="182"/>
        <end position="203"/>
    </location>
</feature>
<feature type="transmembrane region" description="Helical" evidence="1">
    <location>
        <begin position="116"/>
        <end position="133"/>
    </location>
</feature>
<evidence type="ECO:0000313" key="3">
    <source>
        <dbReference type="Proteomes" id="UP000001052"/>
    </source>
</evidence>
<dbReference type="KEGG" id="drt:Dret_0055"/>
<keyword evidence="1" id="KW-0812">Transmembrane</keyword>
<accession>C8WZ82</accession>
<dbReference type="GO" id="GO:0015098">
    <property type="term" value="F:molybdate ion transmembrane transporter activity"/>
    <property type="evidence" value="ECO:0007669"/>
    <property type="project" value="InterPro"/>
</dbReference>
<dbReference type="eggNOG" id="COG0659">
    <property type="taxonomic scope" value="Bacteria"/>
</dbReference>
<dbReference type="PANTHER" id="PTHR31970:SF9">
    <property type="entry name" value="MOLYBDATE TRANSPORTER 2"/>
    <property type="match status" value="1"/>
</dbReference>
<evidence type="ECO:0000313" key="2">
    <source>
        <dbReference type="EMBL" id="ACV67357.1"/>
    </source>
</evidence>
<feature type="transmembrane region" description="Helical" evidence="1">
    <location>
        <begin position="39"/>
        <end position="61"/>
    </location>
</feature>
<dbReference type="Proteomes" id="UP000001052">
    <property type="component" value="Chromosome"/>
</dbReference>
<dbReference type="RefSeq" id="WP_015750517.1">
    <property type="nucleotide sequence ID" value="NC_013223.1"/>
</dbReference>
<keyword evidence="1" id="KW-1133">Transmembrane helix</keyword>
<dbReference type="OrthoDB" id="7361398at2"/>
<dbReference type="Pfam" id="PF16983">
    <property type="entry name" value="MFS_MOT1"/>
    <property type="match status" value="2"/>
</dbReference>
<dbReference type="PANTHER" id="PTHR31970">
    <property type="match status" value="1"/>
</dbReference>
<evidence type="ECO:0000256" key="1">
    <source>
        <dbReference type="SAM" id="Phobius"/>
    </source>
</evidence>